<dbReference type="PROSITE" id="PS00211">
    <property type="entry name" value="ABC_TRANSPORTER_1"/>
    <property type="match status" value="1"/>
</dbReference>
<evidence type="ECO:0000256" key="5">
    <source>
        <dbReference type="ARBA" id="ARBA00022741"/>
    </source>
</evidence>
<dbReference type="CDD" id="cd03230">
    <property type="entry name" value="ABC_DR_subfamily_A"/>
    <property type="match status" value="1"/>
</dbReference>
<dbReference type="Pfam" id="PF00005">
    <property type="entry name" value="ABC_tran"/>
    <property type="match status" value="1"/>
</dbReference>
<dbReference type="InterPro" id="IPR050763">
    <property type="entry name" value="ABC_transporter_ATP-binding"/>
</dbReference>
<dbReference type="SMART" id="SM00382">
    <property type="entry name" value="AAA"/>
    <property type="match status" value="1"/>
</dbReference>
<dbReference type="EMBL" id="JBIWXY010000003">
    <property type="protein sequence ID" value="MFJ5447086.1"/>
    <property type="molecule type" value="Genomic_DNA"/>
</dbReference>
<comment type="caution">
    <text evidence="8">The sequence shown here is derived from an EMBL/GenBank/DDBJ whole genome shotgun (WGS) entry which is preliminary data.</text>
</comment>
<proteinExistence type="inferred from homology"/>
<dbReference type="Gene3D" id="3.40.50.300">
    <property type="entry name" value="P-loop containing nucleotide triphosphate hydrolases"/>
    <property type="match status" value="1"/>
</dbReference>
<evidence type="ECO:0000259" key="7">
    <source>
        <dbReference type="PROSITE" id="PS50893"/>
    </source>
</evidence>
<protein>
    <submittedName>
        <fullName evidence="8">ABC transporter ATP-binding protein</fullName>
    </submittedName>
</protein>
<sequence>MSPALVIEVQGLYKYFDQFCAVNNLNFQAKRGVTTALLGGNGAGKTTTIAMLLGLLTPSQGSIRILGEDMLQHRYRLLHRMNFSSPYVDLPQRLTIRQNLTVYGHLYRLPALKQRIEELATALNLDTLLDKRYGQLSAGQKTRVSLAKSLLNKPELLLMDEPTASLDPDTADSIRSYLEQYQRDTGASILLASHNMAEVERMAADVIMMRKGQVVDIGTPASLIAKYGRNNLEEVFIDIARSQELA</sequence>
<dbReference type="InterPro" id="IPR027417">
    <property type="entry name" value="P-loop_NTPase"/>
</dbReference>
<dbReference type="InterPro" id="IPR003439">
    <property type="entry name" value="ABC_transporter-like_ATP-bd"/>
</dbReference>
<evidence type="ECO:0000256" key="6">
    <source>
        <dbReference type="ARBA" id="ARBA00022840"/>
    </source>
</evidence>
<feature type="domain" description="ABC transporter" evidence="7">
    <location>
        <begin position="7"/>
        <end position="236"/>
    </location>
</feature>
<accession>A0ABW8GNW0</accession>
<name>A0ABW8GNW0_9PROT</name>
<keyword evidence="9" id="KW-1185">Reference proteome</keyword>
<dbReference type="PROSITE" id="PS50893">
    <property type="entry name" value="ABC_TRANSPORTER_2"/>
    <property type="match status" value="1"/>
</dbReference>
<evidence type="ECO:0000256" key="2">
    <source>
        <dbReference type="ARBA" id="ARBA00022448"/>
    </source>
</evidence>
<evidence type="ECO:0000256" key="1">
    <source>
        <dbReference type="ARBA" id="ARBA00005417"/>
    </source>
</evidence>
<keyword evidence="5" id="KW-0547">Nucleotide-binding</keyword>
<evidence type="ECO:0000313" key="8">
    <source>
        <dbReference type="EMBL" id="MFJ5447086.1"/>
    </source>
</evidence>
<keyword evidence="3" id="KW-0536">Nodulation</keyword>
<dbReference type="InterPro" id="IPR017871">
    <property type="entry name" value="ABC_transporter-like_CS"/>
</dbReference>
<comment type="similarity">
    <text evidence="1">Belongs to the ABC transporter superfamily.</text>
</comment>
<dbReference type="RefSeq" id="WP_400883562.1">
    <property type="nucleotide sequence ID" value="NZ_JBIWXY010000003.1"/>
</dbReference>
<dbReference type="GO" id="GO:0005524">
    <property type="term" value="F:ATP binding"/>
    <property type="evidence" value="ECO:0007669"/>
    <property type="project" value="UniProtKB-KW"/>
</dbReference>
<organism evidence="8 9">
    <name type="scientific">Methylobacillus methanolivorans</name>
    <dbReference type="NCBI Taxonomy" id="1848927"/>
    <lineage>
        <taxon>Bacteria</taxon>
        <taxon>Pseudomonadati</taxon>
        <taxon>Pseudomonadota</taxon>
        <taxon>Betaproteobacteria</taxon>
        <taxon>Nitrosomonadales</taxon>
        <taxon>Methylophilaceae</taxon>
        <taxon>Methylobacillus</taxon>
    </lineage>
</organism>
<dbReference type="InterPro" id="IPR003593">
    <property type="entry name" value="AAA+_ATPase"/>
</dbReference>
<dbReference type="PANTHER" id="PTHR42711:SF5">
    <property type="entry name" value="ABC TRANSPORTER ATP-BINDING PROTEIN NATA"/>
    <property type="match status" value="1"/>
</dbReference>
<keyword evidence="4" id="KW-1003">Cell membrane</keyword>
<evidence type="ECO:0000313" key="9">
    <source>
        <dbReference type="Proteomes" id="UP001617669"/>
    </source>
</evidence>
<keyword evidence="4" id="KW-0472">Membrane</keyword>
<evidence type="ECO:0000256" key="3">
    <source>
        <dbReference type="ARBA" id="ARBA00022458"/>
    </source>
</evidence>
<reference evidence="8 9" key="1">
    <citation type="submission" date="2024-11" db="EMBL/GenBank/DDBJ databases">
        <authorList>
            <person name="Kaparullina E.N."/>
            <person name="Delegan Y.A."/>
            <person name="Doronina N.V."/>
        </authorList>
    </citation>
    <scope>NUCLEOTIDE SEQUENCE [LARGE SCALE GENOMIC DNA]</scope>
    <source>
        <strain evidence="8 9">7sh_L</strain>
    </source>
</reference>
<dbReference type="Proteomes" id="UP001617669">
    <property type="component" value="Unassembled WGS sequence"/>
</dbReference>
<gene>
    <name evidence="8" type="ORF">ACIKP9_12665</name>
</gene>
<evidence type="ECO:0000256" key="4">
    <source>
        <dbReference type="ARBA" id="ARBA00022475"/>
    </source>
</evidence>
<keyword evidence="6 8" id="KW-0067">ATP-binding</keyword>
<keyword evidence="2" id="KW-0813">Transport</keyword>
<dbReference type="PANTHER" id="PTHR42711">
    <property type="entry name" value="ABC TRANSPORTER ATP-BINDING PROTEIN"/>
    <property type="match status" value="1"/>
</dbReference>
<dbReference type="SUPFAM" id="SSF52540">
    <property type="entry name" value="P-loop containing nucleoside triphosphate hydrolases"/>
    <property type="match status" value="1"/>
</dbReference>